<evidence type="ECO:0000313" key="10">
    <source>
        <dbReference type="Proteomes" id="UP001107558"/>
    </source>
</evidence>
<keyword evidence="3" id="KW-0479">Metal-binding</keyword>
<dbReference type="Pfam" id="PF00884">
    <property type="entry name" value="Sulfatase"/>
    <property type="match status" value="1"/>
</dbReference>
<accession>A0A9J6CEA9</accession>
<keyword evidence="7" id="KW-0732">Signal</keyword>
<evidence type="ECO:0000256" key="6">
    <source>
        <dbReference type="ARBA" id="ARBA00023180"/>
    </source>
</evidence>
<sequence>MFKQFKFLIFLTTLKFAYLTDDHQSKNVIIIVADDLGFHDLSFRGSNEIPSYNIDALAYNGIILDRFYTAPMCTPSRAALLTGKYPHHLGMQNYVIVSDEPYGLPLDVKLMPEFFKDAGYVTHLIGKWHLGFFKEEYTPFHRGFDHVFGYLGPYIDYWDYTLQMFNRNYSRGYDLRRNLTVDKTYDRVYATDMFTQETINAIENHNQEKPLFLILNHLAPHAGNVDFPLQAKEEDLKKFPYIENEERKTLAAMISSLDESVGRIIDALHRTGMLENSIIVFFSDNGGPTTFQHATTASNYPLRSQKESAWEGGIRTDALIYSPSLPSGVLRTQYFHISDLLPTLLTLAETNIKVKDKIDGIDLSRMIMNDMPPYRDEIVTVDDVSGYGSYIYSIFKLVNGSSSNGRADGWIGSNNNSDVNKDDYITGVLNSDVAQILKNYENPLIPEEILEIRENATVKCSGIISDCDLLRGPCLFDISRDPCEEKNLEPTNPLLFDAMLKLYHSSLKKLVPSHKKPLDPQCDPANFNFTWKWWE</sequence>
<comment type="similarity">
    <text evidence="2">Belongs to the sulfatase family.</text>
</comment>
<organism evidence="9 10">
    <name type="scientific">Polypedilum vanderplanki</name>
    <name type="common">Sleeping chironomid midge</name>
    <dbReference type="NCBI Taxonomy" id="319348"/>
    <lineage>
        <taxon>Eukaryota</taxon>
        <taxon>Metazoa</taxon>
        <taxon>Ecdysozoa</taxon>
        <taxon>Arthropoda</taxon>
        <taxon>Hexapoda</taxon>
        <taxon>Insecta</taxon>
        <taxon>Pterygota</taxon>
        <taxon>Neoptera</taxon>
        <taxon>Endopterygota</taxon>
        <taxon>Diptera</taxon>
        <taxon>Nematocera</taxon>
        <taxon>Chironomoidea</taxon>
        <taxon>Chironomidae</taxon>
        <taxon>Chironominae</taxon>
        <taxon>Polypedilum</taxon>
        <taxon>Polypedilum</taxon>
    </lineage>
</organism>
<dbReference type="OrthoDB" id="103349at2759"/>
<dbReference type="PROSITE" id="PS00149">
    <property type="entry name" value="SULFATASE_2"/>
    <property type="match status" value="1"/>
</dbReference>
<dbReference type="InterPro" id="IPR000917">
    <property type="entry name" value="Sulfatase_N"/>
</dbReference>
<gene>
    <name evidence="9" type="ORF">PVAND_009788</name>
</gene>
<evidence type="ECO:0000313" key="9">
    <source>
        <dbReference type="EMBL" id="KAG5680269.1"/>
    </source>
</evidence>
<dbReference type="InterPro" id="IPR024607">
    <property type="entry name" value="Sulfatase_CS"/>
</dbReference>
<dbReference type="EMBL" id="JADBJN010000001">
    <property type="protein sequence ID" value="KAG5680269.1"/>
    <property type="molecule type" value="Genomic_DNA"/>
</dbReference>
<evidence type="ECO:0000256" key="5">
    <source>
        <dbReference type="ARBA" id="ARBA00022837"/>
    </source>
</evidence>
<feature type="domain" description="Sulfatase N-terminal" evidence="8">
    <location>
        <begin position="26"/>
        <end position="348"/>
    </location>
</feature>
<evidence type="ECO:0000256" key="1">
    <source>
        <dbReference type="ARBA" id="ARBA00001913"/>
    </source>
</evidence>
<dbReference type="Proteomes" id="UP001107558">
    <property type="component" value="Chromosome 1"/>
</dbReference>
<dbReference type="SUPFAM" id="SSF53649">
    <property type="entry name" value="Alkaline phosphatase-like"/>
    <property type="match status" value="1"/>
</dbReference>
<dbReference type="GO" id="GO:0008484">
    <property type="term" value="F:sulfuric ester hydrolase activity"/>
    <property type="evidence" value="ECO:0007669"/>
    <property type="project" value="InterPro"/>
</dbReference>
<dbReference type="InterPro" id="IPR017850">
    <property type="entry name" value="Alkaline_phosphatase_core_sf"/>
</dbReference>
<name>A0A9J6CEA9_POLVA</name>
<dbReference type="CDD" id="cd16029">
    <property type="entry name" value="4-S"/>
    <property type="match status" value="1"/>
</dbReference>
<dbReference type="InterPro" id="IPR047115">
    <property type="entry name" value="ARSB"/>
</dbReference>
<feature type="signal peptide" evidence="7">
    <location>
        <begin position="1"/>
        <end position="19"/>
    </location>
</feature>
<evidence type="ECO:0000259" key="8">
    <source>
        <dbReference type="Pfam" id="PF00884"/>
    </source>
</evidence>
<evidence type="ECO:0000256" key="3">
    <source>
        <dbReference type="ARBA" id="ARBA00022723"/>
    </source>
</evidence>
<protein>
    <recommendedName>
        <fullName evidence="8">Sulfatase N-terminal domain-containing protein</fullName>
    </recommendedName>
</protein>
<reference evidence="9" key="1">
    <citation type="submission" date="2021-03" db="EMBL/GenBank/DDBJ databases">
        <title>Chromosome level genome of the anhydrobiotic midge Polypedilum vanderplanki.</title>
        <authorList>
            <person name="Yoshida Y."/>
            <person name="Kikawada T."/>
            <person name="Gusev O."/>
        </authorList>
    </citation>
    <scope>NUCLEOTIDE SEQUENCE</scope>
    <source>
        <strain evidence="9">NIAS01</strain>
        <tissue evidence="9">Whole body or cell culture</tissue>
    </source>
</reference>
<dbReference type="GO" id="GO:0046872">
    <property type="term" value="F:metal ion binding"/>
    <property type="evidence" value="ECO:0007669"/>
    <property type="project" value="UniProtKB-KW"/>
</dbReference>
<dbReference type="Gene3D" id="3.30.1120.10">
    <property type="match status" value="1"/>
</dbReference>
<feature type="chain" id="PRO_5039915661" description="Sulfatase N-terminal domain-containing protein" evidence="7">
    <location>
        <begin position="20"/>
        <end position="535"/>
    </location>
</feature>
<comment type="cofactor">
    <cofactor evidence="1">
        <name>Ca(2+)</name>
        <dbReference type="ChEBI" id="CHEBI:29108"/>
    </cofactor>
</comment>
<dbReference type="Gene3D" id="3.40.720.10">
    <property type="entry name" value="Alkaline Phosphatase, subunit A"/>
    <property type="match status" value="1"/>
</dbReference>
<evidence type="ECO:0000256" key="4">
    <source>
        <dbReference type="ARBA" id="ARBA00022801"/>
    </source>
</evidence>
<keyword evidence="10" id="KW-1185">Reference proteome</keyword>
<dbReference type="PROSITE" id="PS00523">
    <property type="entry name" value="SULFATASE_1"/>
    <property type="match status" value="1"/>
</dbReference>
<keyword evidence="4" id="KW-0378">Hydrolase</keyword>
<comment type="caution">
    <text evidence="9">The sequence shown here is derived from an EMBL/GenBank/DDBJ whole genome shotgun (WGS) entry which is preliminary data.</text>
</comment>
<dbReference type="AlphaFoldDB" id="A0A9J6CEA9"/>
<dbReference type="PANTHER" id="PTHR10342:SF264">
    <property type="entry name" value="MIP05773P-RELATED"/>
    <property type="match status" value="1"/>
</dbReference>
<proteinExistence type="inferred from homology"/>
<keyword evidence="5" id="KW-0106">Calcium</keyword>
<dbReference type="PANTHER" id="PTHR10342">
    <property type="entry name" value="ARYLSULFATASE"/>
    <property type="match status" value="1"/>
</dbReference>
<keyword evidence="6" id="KW-0325">Glycoprotein</keyword>
<evidence type="ECO:0000256" key="7">
    <source>
        <dbReference type="SAM" id="SignalP"/>
    </source>
</evidence>
<evidence type="ECO:0000256" key="2">
    <source>
        <dbReference type="ARBA" id="ARBA00008779"/>
    </source>
</evidence>